<dbReference type="HAMAP" id="MF_03162">
    <property type="entry name" value="RNA_methyltr_E_TRM7"/>
    <property type="match status" value="1"/>
</dbReference>
<accession>A0A061SEY2</accession>
<dbReference type="EMBL" id="GBEZ01001263">
    <property type="protein sequence ID" value="JAC83697.1"/>
    <property type="molecule type" value="Transcribed_RNA"/>
</dbReference>
<dbReference type="InterPro" id="IPR029063">
    <property type="entry name" value="SAM-dependent_MTases_sf"/>
</dbReference>
<proteinExistence type="inferred from homology"/>
<sequence>MGKVSKDKRDIYYRKAKEEGWRARSAFKLLQINESFNIFEGVDHAVDLCAAPGSWSQVLSRQLYLPALAEKKPMLPKIVAVDLQPMAPIEGVIQLQGDITSTETAEQVIAHFDGHKADLVISDGAPDVTGLHDMDEFVQSQLILAAMTIVTRVLRPGGTFVAKIFRGRDIDLLYAQLKVFFPFVTCSKPRSSRNSSIEAFVVCQGYAPPEELSSGAELSSLLARAGETLDPLSAWDKFQEPTDFQKKYVPFVACGDLSGWDSDRSYPLDPNEEYVNRPPVQPPIAAPYMNVQ</sequence>
<evidence type="ECO:0000256" key="5">
    <source>
        <dbReference type="ARBA" id="ARBA00022679"/>
    </source>
</evidence>
<protein>
    <recommendedName>
        <fullName evidence="9">Putative tRNA (cytidine(32)/guanosine(34)-2'-O)-methyltransferase</fullName>
        <ecNumber evidence="9">2.1.1.205</ecNumber>
    </recommendedName>
    <alternativeName>
        <fullName evidence="9">2'-O-ribose RNA methyltransferase TRM7 homolog</fullName>
    </alternativeName>
</protein>
<dbReference type="PANTHER" id="PTHR10920">
    <property type="entry name" value="RIBOSOMAL RNA METHYLTRANSFERASE"/>
    <property type="match status" value="1"/>
</dbReference>
<comment type="subcellular location">
    <subcellularLocation>
        <location evidence="2 9">Cytoplasm</location>
    </subcellularLocation>
    <subcellularLocation>
        <location evidence="1">Nucleus</location>
    </subcellularLocation>
</comment>
<feature type="binding site" evidence="9">
    <location>
        <position position="53"/>
    </location>
    <ligand>
        <name>S-adenosyl-L-methionine</name>
        <dbReference type="ChEBI" id="CHEBI:59789"/>
    </ligand>
</feature>
<evidence type="ECO:0000256" key="4">
    <source>
        <dbReference type="ARBA" id="ARBA00022603"/>
    </source>
</evidence>
<feature type="binding site" evidence="9">
    <location>
        <position position="98"/>
    </location>
    <ligand>
        <name>S-adenosyl-L-methionine</name>
        <dbReference type="ChEBI" id="CHEBI:59789"/>
    </ligand>
</feature>
<dbReference type="GO" id="GO:0002128">
    <property type="term" value="P:tRNA nucleoside ribose methylation"/>
    <property type="evidence" value="ECO:0007669"/>
    <property type="project" value="UniProtKB-UniRule"/>
</dbReference>
<feature type="active site" description="Proton acceptor" evidence="9">
    <location>
        <position position="163"/>
    </location>
</feature>
<evidence type="ECO:0000259" key="10">
    <source>
        <dbReference type="Pfam" id="PF01728"/>
    </source>
</evidence>
<evidence type="ECO:0000256" key="3">
    <source>
        <dbReference type="ARBA" id="ARBA00022490"/>
    </source>
</evidence>
<dbReference type="GO" id="GO:0002181">
    <property type="term" value="P:cytoplasmic translation"/>
    <property type="evidence" value="ECO:0007669"/>
    <property type="project" value="UniProtKB-UniRule"/>
</dbReference>
<dbReference type="InterPro" id="IPR028590">
    <property type="entry name" value="RNA_methyltr_E_TRM7"/>
</dbReference>
<dbReference type="PANTHER" id="PTHR10920:SF12">
    <property type="entry name" value="TRNA (CYTIDINE(32)_GUANOSINE(34)-2'-O)-METHYLTRANSFERASE-RELATED"/>
    <property type="match status" value="1"/>
</dbReference>
<evidence type="ECO:0000256" key="9">
    <source>
        <dbReference type="HAMAP-Rule" id="MF_03162"/>
    </source>
</evidence>
<comment type="function">
    <text evidence="9">Methylates the 2'-O-ribose of nucleotides at positions 32 and 34 of the tRNA anticodon loop of substrate tRNAs.</text>
</comment>
<name>A0A061SEY2_9CHLO</name>
<evidence type="ECO:0000256" key="7">
    <source>
        <dbReference type="ARBA" id="ARBA00022694"/>
    </source>
</evidence>
<evidence type="ECO:0000256" key="8">
    <source>
        <dbReference type="ARBA" id="ARBA00048902"/>
    </source>
</evidence>
<keyword evidence="3 9" id="KW-0963">Cytoplasm</keyword>
<dbReference type="EC" id="2.1.1.205" evidence="9"/>
<keyword evidence="4 9" id="KW-0489">Methyltransferase</keyword>
<dbReference type="GO" id="GO:0005737">
    <property type="term" value="C:cytoplasm"/>
    <property type="evidence" value="ECO:0007669"/>
    <property type="project" value="UniProtKB-SubCell"/>
</dbReference>
<evidence type="ECO:0000256" key="1">
    <source>
        <dbReference type="ARBA" id="ARBA00004123"/>
    </source>
</evidence>
<dbReference type="HAMAP" id="MF_01547">
    <property type="entry name" value="RNA_methyltr_E"/>
    <property type="match status" value="1"/>
</dbReference>
<keyword evidence="5 9" id="KW-0808">Transferase</keyword>
<keyword evidence="7 9" id="KW-0819">tRNA processing</keyword>
<evidence type="ECO:0000256" key="2">
    <source>
        <dbReference type="ARBA" id="ARBA00004496"/>
    </source>
</evidence>
<evidence type="ECO:0000313" key="11">
    <source>
        <dbReference type="EMBL" id="JAC83697.1"/>
    </source>
</evidence>
<comment type="similarity">
    <text evidence="9">Belongs to the class I-like SAM-binding methyltransferase superfamily. RNA methyltransferase RlmE family. TRM7 subfamily.</text>
</comment>
<feature type="binding site" evidence="9">
    <location>
        <position position="55"/>
    </location>
    <ligand>
        <name>S-adenosyl-L-methionine</name>
        <dbReference type="ChEBI" id="CHEBI:59789"/>
    </ligand>
</feature>
<feature type="binding site" evidence="9">
    <location>
        <position position="123"/>
    </location>
    <ligand>
        <name>S-adenosyl-L-methionine</name>
        <dbReference type="ChEBI" id="CHEBI:59789"/>
    </ligand>
</feature>
<dbReference type="InterPro" id="IPR015507">
    <property type="entry name" value="rRNA-MeTfrase_E"/>
</dbReference>
<comment type="catalytic activity">
    <reaction evidence="8 9">
        <text>cytidine(32)/guanosine(34) in tRNA + 2 S-adenosyl-L-methionine = 2'-O-methylcytidine(32)/2'-O-methylguanosine(34) in tRNA + 2 S-adenosyl-L-homocysteine + 2 H(+)</text>
        <dbReference type="Rhea" id="RHEA:42396"/>
        <dbReference type="Rhea" id="RHEA-COMP:10246"/>
        <dbReference type="Rhea" id="RHEA-COMP:10247"/>
        <dbReference type="ChEBI" id="CHEBI:15378"/>
        <dbReference type="ChEBI" id="CHEBI:57856"/>
        <dbReference type="ChEBI" id="CHEBI:59789"/>
        <dbReference type="ChEBI" id="CHEBI:74269"/>
        <dbReference type="ChEBI" id="CHEBI:74445"/>
        <dbReference type="ChEBI" id="CHEBI:74495"/>
        <dbReference type="ChEBI" id="CHEBI:82748"/>
        <dbReference type="EC" id="2.1.1.205"/>
    </reaction>
</comment>
<dbReference type="Gene3D" id="3.40.50.150">
    <property type="entry name" value="Vaccinia Virus protein VP39"/>
    <property type="match status" value="1"/>
</dbReference>
<dbReference type="AlphaFoldDB" id="A0A061SEY2"/>
<dbReference type="GO" id="GO:0106340">
    <property type="term" value="F:tRNA (guanosine(34)-2'-O)-methyltransferase activity"/>
    <property type="evidence" value="ECO:0007669"/>
    <property type="project" value="UniProtKB-ARBA"/>
</dbReference>
<dbReference type="InterPro" id="IPR002877">
    <property type="entry name" value="RNA_MeTrfase_FtsJ_dom"/>
</dbReference>
<dbReference type="InterPro" id="IPR050082">
    <property type="entry name" value="RNA_methyltr_RlmE"/>
</dbReference>
<feature type="binding site" evidence="9">
    <location>
        <position position="82"/>
    </location>
    <ligand>
        <name>S-adenosyl-L-methionine</name>
        <dbReference type="ChEBI" id="CHEBI:59789"/>
    </ligand>
</feature>
<gene>
    <name evidence="11" type="primary">FTSJ1</name>
    <name evidence="11" type="ORF">TSPGSL018_2736</name>
</gene>
<evidence type="ECO:0000256" key="6">
    <source>
        <dbReference type="ARBA" id="ARBA00022691"/>
    </source>
</evidence>
<dbReference type="FunFam" id="3.40.50.150:FF:000040">
    <property type="entry name" value="Putative ribosomal RNA methyltransferase 1"/>
    <property type="match status" value="1"/>
</dbReference>
<dbReference type="Pfam" id="PF01728">
    <property type="entry name" value="FtsJ"/>
    <property type="match status" value="1"/>
</dbReference>
<reference evidence="11" key="1">
    <citation type="submission" date="2014-05" db="EMBL/GenBank/DDBJ databases">
        <title>The transcriptome of the halophilic microalga Tetraselmis sp. GSL018 isolated from the Great Salt Lake, Utah.</title>
        <authorList>
            <person name="Jinkerson R.E."/>
            <person name="D'Adamo S."/>
            <person name="Posewitz M.C."/>
        </authorList>
    </citation>
    <scope>NUCLEOTIDE SEQUENCE</scope>
    <source>
        <strain evidence="11">GSL018</strain>
    </source>
</reference>
<keyword evidence="6 9" id="KW-0949">S-adenosyl-L-methionine</keyword>
<organism evidence="11">
    <name type="scientific">Tetraselmis sp. GSL018</name>
    <dbReference type="NCBI Taxonomy" id="582737"/>
    <lineage>
        <taxon>Eukaryota</taxon>
        <taxon>Viridiplantae</taxon>
        <taxon>Chlorophyta</taxon>
        <taxon>core chlorophytes</taxon>
        <taxon>Chlorodendrophyceae</taxon>
        <taxon>Chlorodendrales</taxon>
        <taxon>Chlorodendraceae</taxon>
        <taxon>Tetraselmis</taxon>
    </lineage>
</organism>
<dbReference type="SUPFAM" id="SSF53335">
    <property type="entry name" value="S-adenosyl-L-methionine-dependent methyltransferases"/>
    <property type="match status" value="1"/>
</dbReference>
<feature type="domain" description="Ribosomal RNA methyltransferase FtsJ" evidence="10">
    <location>
        <begin position="21"/>
        <end position="206"/>
    </location>
</feature>
<dbReference type="GO" id="GO:0005634">
    <property type="term" value="C:nucleus"/>
    <property type="evidence" value="ECO:0007669"/>
    <property type="project" value="UniProtKB-SubCell"/>
</dbReference>